<gene>
    <name evidence="5" type="ORF">OTERR_30050</name>
</gene>
<dbReference type="Proteomes" id="UP000323671">
    <property type="component" value="Chromosome"/>
</dbReference>
<keyword evidence="1 2" id="KW-0807">Transducer</keyword>
<dbReference type="PANTHER" id="PTHR32089:SF112">
    <property type="entry name" value="LYSOZYME-LIKE PROTEIN-RELATED"/>
    <property type="match status" value="1"/>
</dbReference>
<dbReference type="RefSeq" id="WP_187775265.1">
    <property type="nucleotide sequence ID" value="NZ_CP022579.1"/>
</dbReference>
<proteinExistence type="predicted"/>
<reference evidence="5 6" key="1">
    <citation type="submission" date="2017-07" db="EMBL/GenBank/DDBJ databases">
        <title>Complete genome sequence of Oryzomicrobium terrae TPP412.</title>
        <authorList>
            <person name="Chiu L.-W."/>
            <person name="Lo K.-J."/>
            <person name="Tsai Y.-M."/>
            <person name="Lin S.-S."/>
            <person name="Kuo C.-H."/>
            <person name="Liu C.-T."/>
        </authorList>
    </citation>
    <scope>NUCLEOTIDE SEQUENCE [LARGE SCALE GENOMIC DNA]</scope>
    <source>
        <strain evidence="5 6">TPP412</strain>
    </source>
</reference>
<dbReference type="PROSITE" id="PS50111">
    <property type="entry name" value="CHEMOTAXIS_TRANSDUC_2"/>
    <property type="match status" value="1"/>
</dbReference>
<dbReference type="Pfam" id="PF00015">
    <property type="entry name" value="MCPsignal"/>
    <property type="match status" value="1"/>
</dbReference>
<dbReference type="EMBL" id="CP022579">
    <property type="protein sequence ID" value="QEL66481.1"/>
    <property type="molecule type" value="Genomic_DNA"/>
</dbReference>
<keyword evidence="3" id="KW-0472">Membrane</keyword>
<dbReference type="SMART" id="SM00283">
    <property type="entry name" value="MA"/>
    <property type="match status" value="1"/>
</dbReference>
<dbReference type="KEGG" id="otr:OTERR_30050"/>
<dbReference type="AlphaFoldDB" id="A0A5C1EBV2"/>
<evidence type="ECO:0000313" key="5">
    <source>
        <dbReference type="EMBL" id="QEL66481.1"/>
    </source>
</evidence>
<evidence type="ECO:0000313" key="6">
    <source>
        <dbReference type="Proteomes" id="UP000323671"/>
    </source>
</evidence>
<keyword evidence="3" id="KW-0812">Transmembrane</keyword>
<dbReference type="Gene3D" id="1.10.287.950">
    <property type="entry name" value="Methyl-accepting chemotaxis protein"/>
    <property type="match status" value="1"/>
</dbReference>
<name>A0A5C1EBV2_9RHOO</name>
<keyword evidence="3" id="KW-1133">Transmembrane helix</keyword>
<evidence type="ECO:0000256" key="3">
    <source>
        <dbReference type="SAM" id="Phobius"/>
    </source>
</evidence>
<feature type="domain" description="Methyl-accepting transducer" evidence="4">
    <location>
        <begin position="187"/>
        <end position="363"/>
    </location>
</feature>
<organism evidence="5 6">
    <name type="scientific">Oryzomicrobium terrae</name>
    <dbReference type="NCBI Taxonomy" id="1735038"/>
    <lineage>
        <taxon>Bacteria</taxon>
        <taxon>Pseudomonadati</taxon>
        <taxon>Pseudomonadota</taxon>
        <taxon>Betaproteobacteria</taxon>
        <taxon>Rhodocyclales</taxon>
        <taxon>Rhodocyclaceae</taxon>
        <taxon>Oryzomicrobium</taxon>
    </lineage>
</organism>
<dbReference type="GO" id="GO:0016020">
    <property type="term" value="C:membrane"/>
    <property type="evidence" value="ECO:0007669"/>
    <property type="project" value="InterPro"/>
</dbReference>
<protein>
    <recommendedName>
        <fullName evidence="4">Methyl-accepting transducer domain-containing protein</fullName>
    </recommendedName>
</protein>
<dbReference type="InterPro" id="IPR004089">
    <property type="entry name" value="MCPsignal_dom"/>
</dbReference>
<dbReference type="PANTHER" id="PTHR32089">
    <property type="entry name" value="METHYL-ACCEPTING CHEMOTAXIS PROTEIN MCPB"/>
    <property type="match status" value="1"/>
</dbReference>
<keyword evidence="6" id="KW-1185">Reference proteome</keyword>
<dbReference type="SUPFAM" id="SSF58104">
    <property type="entry name" value="Methyl-accepting chemotaxis protein (MCP) signaling domain"/>
    <property type="match status" value="1"/>
</dbReference>
<sequence length="479" mass="50058">MNASFFRSRLAAIALGGNLLLAAALALPLLGAPPALALVPLLVGLGLGSWLIHAAGRLDRRLGEIGAVAREVAEGRLERRFTGLAPGAFAADICWSLNDMLDQLESCFREQRTALECASAGRYFRRPQPEGLHGEFRAALERANASLAVMERNHRWEQRNALLSRLGQLNFGKLLGNLGTSRDDMVHIAAASKTLEALSRSNVDAAEDSRIQVGQVVESLQRIAAGVEEAGAAVAAMNAHSAEIGRSVTLIAQIADQTNLLALNAAIEAARAGEAGRGFAVVADEVRKLAEHSKQASGAIAAVMHAVGGDMAQMSADTAVMRTRVAESQAAIAGFAAGFGHLAESARSALASIGQVHDVSVATLAKVDLLFAKQNAYIAVGQEADASGANVPADVAATVRGEDEFGHLPGFARIPATLAEFRQQLLAARDDLAAGWERDPARQERIFASFAAAERASEALAAALDGLVREKHGAASLAG</sequence>
<evidence type="ECO:0000256" key="2">
    <source>
        <dbReference type="PROSITE-ProRule" id="PRU00284"/>
    </source>
</evidence>
<evidence type="ECO:0000259" key="4">
    <source>
        <dbReference type="PROSITE" id="PS50111"/>
    </source>
</evidence>
<feature type="transmembrane region" description="Helical" evidence="3">
    <location>
        <begin position="36"/>
        <end position="55"/>
    </location>
</feature>
<accession>A0A5C1EBV2</accession>
<dbReference type="GO" id="GO:0007165">
    <property type="term" value="P:signal transduction"/>
    <property type="evidence" value="ECO:0007669"/>
    <property type="project" value="UniProtKB-KW"/>
</dbReference>
<evidence type="ECO:0000256" key="1">
    <source>
        <dbReference type="ARBA" id="ARBA00023224"/>
    </source>
</evidence>